<name>H1XSF4_CALAY</name>
<dbReference type="InParanoid" id="H1XSF4"/>
<evidence type="ECO:0000313" key="4">
    <source>
        <dbReference type="Proteomes" id="UP000183868"/>
    </source>
</evidence>
<dbReference type="PROSITE" id="PS51257">
    <property type="entry name" value="PROKAR_LIPOPROTEIN"/>
    <property type="match status" value="1"/>
</dbReference>
<dbReference type="Proteomes" id="UP000183868">
    <property type="component" value="Chromosome"/>
</dbReference>
<evidence type="ECO:0000313" key="1">
    <source>
        <dbReference type="EMBL" id="APF17232.1"/>
    </source>
</evidence>
<gene>
    <name evidence="1" type="ORF">Cabys_481</name>
    <name evidence="2" type="ORF">Calab_1750</name>
</gene>
<dbReference type="EMBL" id="CP018099">
    <property type="protein sequence ID" value="APF17232.1"/>
    <property type="molecule type" value="Genomic_DNA"/>
</dbReference>
<protein>
    <recommendedName>
        <fullName evidence="5">Lipoprotein</fullName>
    </recommendedName>
</protein>
<sequence precursor="true">MKRFVVFSFIVILMFGCISTNKPLETKPVISVDPYVMNWFKKPAALSSEKIAVLVLSKESLKEYGFLKHNKGNYYTGRLTRDQLKLLLNDKRVLRISGGEQKLQH</sequence>
<keyword evidence="3" id="KW-1185">Reference proteome</keyword>
<dbReference type="RefSeq" id="WP_006928484.1">
    <property type="nucleotide sequence ID" value="NZ_CM001402.1"/>
</dbReference>
<organism evidence="2 3">
    <name type="scientific">Caldithrix abyssi DSM 13497</name>
    <dbReference type="NCBI Taxonomy" id="880073"/>
    <lineage>
        <taxon>Bacteria</taxon>
        <taxon>Pseudomonadati</taxon>
        <taxon>Calditrichota</taxon>
        <taxon>Calditrichia</taxon>
        <taxon>Calditrichales</taxon>
        <taxon>Calditrichaceae</taxon>
        <taxon>Caldithrix</taxon>
    </lineage>
</organism>
<accession>H1XSF4</accession>
<dbReference type="AlphaFoldDB" id="H1XSF4"/>
<evidence type="ECO:0008006" key="5">
    <source>
        <dbReference type="Google" id="ProtNLM"/>
    </source>
</evidence>
<dbReference type="HOGENOM" id="CLU_2231615_0_0_0"/>
<dbReference type="PaxDb" id="880073-Calab_1750"/>
<dbReference type="STRING" id="880073.Cabys_481"/>
<evidence type="ECO:0000313" key="3">
    <source>
        <dbReference type="Proteomes" id="UP000004671"/>
    </source>
</evidence>
<evidence type="ECO:0000313" key="2">
    <source>
        <dbReference type="EMBL" id="EHO41366.1"/>
    </source>
</evidence>
<proteinExistence type="predicted"/>
<dbReference type="EMBL" id="CM001402">
    <property type="protein sequence ID" value="EHO41366.1"/>
    <property type="molecule type" value="Genomic_DNA"/>
</dbReference>
<dbReference type="KEGG" id="caby:Cabys_481"/>
<dbReference type="Proteomes" id="UP000004671">
    <property type="component" value="Chromosome"/>
</dbReference>
<reference evidence="2 3" key="1">
    <citation type="submission" date="2011-09" db="EMBL/GenBank/DDBJ databases">
        <title>The permanent draft genome of Caldithrix abyssi DSM 13497.</title>
        <authorList>
            <consortium name="US DOE Joint Genome Institute (JGI-PGF)"/>
            <person name="Lucas S."/>
            <person name="Han J."/>
            <person name="Lapidus A."/>
            <person name="Bruce D."/>
            <person name="Goodwin L."/>
            <person name="Pitluck S."/>
            <person name="Peters L."/>
            <person name="Kyrpides N."/>
            <person name="Mavromatis K."/>
            <person name="Ivanova N."/>
            <person name="Mikhailova N."/>
            <person name="Chertkov O."/>
            <person name="Detter J.C."/>
            <person name="Tapia R."/>
            <person name="Han C."/>
            <person name="Land M."/>
            <person name="Hauser L."/>
            <person name="Markowitz V."/>
            <person name="Cheng J.-F."/>
            <person name="Hugenholtz P."/>
            <person name="Woyke T."/>
            <person name="Wu D."/>
            <person name="Spring S."/>
            <person name="Brambilla E."/>
            <person name="Klenk H.-P."/>
            <person name="Eisen J.A."/>
        </authorList>
    </citation>
    <scope>NUCLEOTIDE SEQUENCE [LARGE SCALE GENOMIC DNA]</scope>
    <source>
        <strain evidence="2 3">DSM 13497</strain>
    </source>
</reference>
<reference evidence="1 4" key="2">
    <citation type="submission" date="2016-11" db="EMBL/GenBank/DDBJ databases">
        <title>Genomic analysis of Caldithrix abyssi and proposal of a novel bacterial phylum Caldithrichaeota.</title>
        <authorList>
            <person name="Kublanov I."/>
            <person name="Sigalova O."/>
            <person name="Gavrilov S."/>
            <person name="Lebedinsky A."/>
            <person name="Ivanova N."/>
            <person name="Daum C."/>
            <person name="Reddy T."/>
            <person name="Klenk H.P."/>
            <person name="Goker M."/>
            <person name="Reva O."/>
            <person name="Miroshnichenko M."/>
            <person name="Kyprides N."/>
            <person name="Woyke T."/>
            <person name="Gelfand M."/>
        </authorList>
    </citation>
    <scope>NUCLEOTIDE SEQUENCE [LARGE SCALE GENOMIC DNA]</scope>
    <source>
        <strain evidence="1 4">LF13</strain>
    </source>
</reference>